<dbReference type="InterPro" id="IPR033469">
    <property type="entry name" value="CYTH-like_dom_sf"/>
</dbReference>
<dbReference type="SUPFAM" id="SSF55154">
    <property type="entry name" value="CYTH-like phosphatases"/>
    <property type="match status" value="1"/>
</dbReference>
<feature type="active site" description="Proton acceptor" evidence="1">
    <location>
        <position position="30"/>
    </location>
</feature>
<accession>A0A4V3ETM0</accession>
<keyword evidence="4" id="KW-1185">Reference proteome</keyword>
<dbReference type="RefSeq" id="WP_133627223.1">
    <property type="nucleotide sequence ID" value="NZ_SOAZ01000003.1"/>
</dbReference>
<sequence length="160" mass="19027">MAVEIERKFLLSFIPDNLKIQERKTIYQSYLATGKEEVRIRRVEWEDKSKFYMTYKNRLNNKQGREEIEIEITENTYHQLNNKSVPVIKDRLVIELGNGLYAEVDIFKNIGFELKTVEVEFKSYEEAEGFVPPDWFGRELTGTKEYNNQSLWMKVNGRDS</sequence>
<dbReference type="InterPro" id="IPR023577">
    <property type="entry name" value="CYTH_domain"/>
</dbReference>
<evidence type="ECO:0000259" key="2">
    <source>
        <dbReference type="SMART" id="SM01118"/>
    </source>
</evidence>
<gene>
    <name evidence="3" type="ORF">EDD71_10398</name>
</gene>
<dbReference type="InterPro" id="IPR012042">
    <property type="entry name" value="NeuTTM/CthTTM-like"/>
</dbReference>
<dbReference type="SMART" id="SM01118">
    <property type="entry name" value="CYTH"/>
    <property type="match status" value="1"/>
</dbReference>
<evidence type="ECO:0000313" key="4">
    <source>
        <dbReference type="Proteomes" id="UP000295325"/>
    </source>
</evidence>
<dbReference type="OrthoDB" id="9805588at2"/>
<dbReference type="PANTHER" id="PTHR40114">
    <property type="entry name" value="SLR0698 PROTEIN"/>
    <property type="match status" value="1"/>
</dbReference>
<dbReference type="PANTHER" id="PTHR40114:SF1">
    <property type="entry name" value="SLR0698 PROTEIN"/>
    <property type="match status" value="1"/>
</dbReference>
<evidence type="ECO:0000256" key="1">
    <source>
        <dbReference type="PIRSR" id="PIRSR016487-1"/>
    </source>
</evidence>
<protein>
    <submittedName>
        <fullName evidence="3">CYTH domain-containing protein</fullName>
    </submittedName>
</protein>
<dbReference type="Proteomes" id="UP000295325">
    <property type="component" value="Unassembled WGS sequence"/>
</dbReference>
<dbReference type="AlphaFoldDB" id="A0A4V3ETM0"/>
<feature type="domain" description="CYTH" evidence="2">
    <location>
        <begin position="2"/>
        <end position="150"/>
    </location>
</feature>
<name>A0A4V3ETM0_9CLOT</name>
<reference evidence="3 4" key="1">
    <citation type="submission" date="2019-03" db="EMBL/GenBank/DDBJ databases">
        <title>Genomic Encyclopedia of Type Strains, Phase IV (KMG-IV): sequencing the most valuable type-strain genomes for metagenomic binning, comparative biology and taxonomic classification.</title>
        <authorList>
            <person name="Goeker M."/>
        </authorList>
    </citation>
    <scope>NUCLEOTIDE SEQUENCE [LARGE SCALE GENOMIC DNA]</scope>
    <source>
        <strain evidence="3 4">DSM 24455</strain>
    </source>
</reference>
<comment type="caution">
    <text evidence="3">The sequence shown here is derived from an EMBL/GenBank/DDBJ whole genome shotgun (WGS) entry which is preliminary data.</text>
</comment>
<organism evidence="3 4">
    <name type="scientific">Fonticella tunisiensis</name>
    <dbReference type="NCBI Taxonomy" id="1096341"/>
    <lineage>
        <taxon>Bacteria</taxon>
        <taxon>Bacillati</taxon>
        <taxon>Bacillota</taxon>
        <taxon>Clostridia</taxon>
        <taxon>Eubacteriales</taxon>
        <taxon>Clostridiaceae</taxon>
        <taxon>Fonticella</taxon>
    </lineage>
</organism>
<dbReference type="EMBL" id="SOAZ01000003">
    <property type="protein sequence ID" value="TDT62824.1"/>
    <property type="molecule type" value="Genomic_DNA"/>
</dbReference>
<dbReference type="Gene3D" id="2.40.320.10">
    <property type="entry name" value="Hypothetical Protein Pfu-838710-001"/>
    <property type="match status" value="1"/>
</dbReference>
<dbReference type="PIRSF" id="PIRSF016487">
    <property type="entry name" value="CYTH_UCP016487"/>
    <property type="match status" value="1"/>
</dbReference>
<proteinExistence type="predicted"/>
<evidence type="ECO:0000313" key="3">
    <source>
        <dbReference type="EMBL" id="TDT62824.1"/>
    </source>
</evidence>